<dbReference type="CDD" id="cd02440">
    <property type="entry name" value="AdoMet_MTases"/>
    <property type="match status" value="1"/>
</dbReference>
<dbReference type="GO" id="GO:0008276">
    <property type="term" value="F:protein methyltransferase activity"/>
    <property type="evidence" value="ECO:0007669"/>
    <property type="project" value="InterPro"/>
</dbReference>
<dbReference type="EMBL" id="UOGA01000095">
    <property type="protein sequence ID" value="VAX17345.1"/>
    <property type="molecule type" value="Genomic_DNA"/>
</dbReference>
<dbReference type="InterPro" id="IPR035996">
    <property type="entry name" value="4pyrrol_Methylase_sf"/>
</dbReference>
<dbReference type="CDD" id="cd11644">
    <property type="entry name" value="Precorrin-6Y-MT"/>
    <property type="match status" value="1"/>
</dbReference>
<dbReference type="InterPro" id="IPR014777">
    <property type="entry name" value="4pyrrole_Mease_sub1"/>
</dbReference>
<dbReference type="NCBIfam" id="TIGR02469">
    <property type="entry name" value="CbiT"/>
    <property type="match status" value="1"/>
</dbReference>
<evidence type="ECO:0000313" key="7">
    <source>
        <dbReference type="EMBL" id="VAX17345.1"/>
    </source>
</evidence>
<dbReference type="InterPro" id="IPR014776">
    <property type="entry name" value="4pyrrole_Mease_sub2"/>
</dbReference>
<dbReference type="InterPro" id="IPR012818">
    <property type="entry name" value="CbiE"/>
</dbReference>
<dbReference type="AlphaFoldDB" id="A0A3B1CF18"/>
<evidence type="ECO:0000259" key="6">
    <source>
        <dbReference type="Pfam" id="PF00590"/>
    </source>
</evidence>
<keyword evidence="2" id="KW-0169">Cobalamin biosynthesis</keyword>
<dbReference type="InterPro" id="IPR014008">
    <property type="entry name" value="Cbl_synth_MTase_CbiT"/>
</dbReference>
<evidence type="ECO:0000256" key="1">
    <source>
        <dbReference type="ARBA" id="ARBA00004953"/>
    </source>
</evidence>
<organism evidence="7">
    <name type="scientific">hydrothermal vent metagenome</name>
    <dbReference type="NCBI Taxonomy" id="652676"/>
    <lineage>
        <taxon>unclassified sequences</taxon>
        <taxon>metagenomes</taxon>
        <taxon>ecological metagenomes</taxon>
    </lineage>
</organism>
<dbReference type="Gene3D" id="3.30.950.10">
    <property type="entry name" value="Methyltransferase, Cobalt-precorrin-4 Transmethylase, Domain 2"/>
    <property type="match status" value="1"/>
</dbReference>
<dbReference type="Pfam" id="PF01135">
    <property type="entry name" value="PCMT"/>
    <property type="match status" value="1"/>
</dbReference>
<dbReference type="GO" id="GO:0032259">
    <property type="term" value="P:methylation"/>
    <property type="evidence" value="ECO:0007669"/>
    <property type="project" value="UniProtKB-KW"/>
</dbReference>
<dbReference type="Pfam" id="PF00590">
    <property type="entry name" value="TP_methylase"/>
    <property type="match status" value="1"/>
</dbReference>
<evidence type="ECO:0000256" key="5">
    <source>
        <dbReference type="ARBA" id="ARBA00022691"/>
    </source>
</evidence>
<comment type="pathway">
    <text evidence="1">Cofactor biosynthesis; adenosylcobalamin biosynthesis.</text>
</comment>
<sequence>MKPRPVTVIGIGADGCASLSSRAFNAVANAQVLAGGKRHLEFFPQFEGELVEFSNGISSALDRVVELADENNVCVIASGDPMFFGIGDSLVKRLGAQNVEVIPSPSAMQWAFARIGEKWDDAIYLSVHGREMTGLVARLKHAKKAALFTDPDNTPAAIARHMIEYSETLWTGWVCENLAGPDELVRKFSLEELAKLDDASPLNILVLKREDETWRPPAILPYLPEDILLKRMPKKGLVTKREIRAQVIASLGVRADSIAWDIGTGSGSVAIEAGALASHGKIYAVERDGETAGMALENTKTFGADNVIVINGSAPDALDGLPAPDCVFIGGSGGALSAIIRLSLEKLKPGGRLVASVITFENLNEAYSALREAGYLPEVVLLNVSRSVPVGRYMRYDAQNPVHLLSVTKE</sequence>
<dbReference type="GO" id="GO:0009236">
    <property type="term" value="P:cobalamin biosynthetic process"/>
    <property type="evidence" value="ECO:0007669"/>
    <property type="project" value="UniProtKB-UniPathway"/>
</dbReference>
<feature type="domain" description="Tetrapyrrole methylase" evidence="6">
    <location>
        <begin position="6"/>
        <end position="194"/>
    </location>
</feature>
<proteinExistence type="predicted"/>
<evidence type="ECO:0000256" key="2">
    <source>
        <dbReference type="ARBA" id="ARBA00022573"/>
    </source>
</evidence>
<dbReference type="InterPro" id="IPR029063">
    <property type="entry name" value="SAM-dependent_MTases_sf"/>
</dbReference>
<dbReference type="NCBIfam" id="TIGR02467">
    <property type="entry name" value="CbiE"/>
    <property type="match status" value="1"/>
</dbReference>
<keyword evidence="4 7" id="KW-0808">Transferase</keyword>
<name>A0A3B1CF18_9ZZZZ</name>
<evidence type="ECO:0000256" key="4">
    <source>
        <dbReference type="ARBA" id="ARBA00022679"/>
    </source>
</evidence>
<dbReference type="Gene3D" id="3.40.1010.10">
    <property type="entry name" value="Cobalt-precorrin-4 Transmethylase, Domain 1"/>
    <property type="match status" value="1"/>
</dbReference>
<accession>A0A3B1CF18</accession>
<dbReference type="SUPFAM" id="SSF53335">
    <property type="entry name" value="S-adenosyl-L-methionine-dependent methyltransferases"/>
    <property type="match status" value="1"/>
</dbReference>
<reference evidence="7" key="1">
    <citation type="submission" date="2018-06" db="EMBL/GenBank/DDBJ databases">
        <authorList>
            <person name="Zhirakovskaya E."/>
        </authorList>
    </citation>
    <scope>NUCLEOTIDE SEQUENCE</scope>
</reference>
<keyword evidence="5" id="KW-0949">S-adenosyl-L-methionine</keyword>
<protein>
    <submittedName>
        <fullName evidence="7">Cobalt-precorrin-6y C5-methyltransferase / Cobalt-precorrin-6y C15-methyltransferase [decarboxylating]</fullName>
        <ecNumber evidence="7">2.1.1.-</ecNumber>
    </submittedName>
</protein>
<dbReference type="InterPro" id="IPR000878">
    <property type="entry name" value="4pyrrol_Mease"/>
</dbReference>
<keyword evidence="3 7" id="KW-0489">Methyltransferase</keyword>
<dbReference type="PIRSF" id="PIRSF036428">
    <property type="entry name" value="CobL"/>
    <property type="match status" value="1"/>
</dbReference>
<evidence type="ECO:0000256" key="3">
    <source>
        <dbReference type="ARBA" id="ARBA00022603"/>
    </source>
</evidence>
<dbReference type="PANTHER" id="PTHR43182:SF1">
    <property type="entry name" value="COBALT-PRECORRIN-7 C(5)-METHYLTRANSFERASE"/>
    <property type="match status" value="1"/>
</dbReference>
<dbReference type="EC" id="2.1.1.-" evidence="7"/>
<dbReference type="PANTHER" id="PTHR43182">
    <property type="entry name" value="COBALT-PRECORRIN-6B C(15)-METHYLTRANSFERASE (DECARBOXYLATING)"/>
    <property type="match status" value="1"/>
</dbReference>
<dbReference type="Gene3D" id="3.40.50.150">
    <property type="entry name" value="Vaccinia Virus protein VP39"/>
    <property type="match status" value="1"/>
</dbReference>
<dbReference type="InterPro" id="IPR050714">
    <property type="entry name" value="Cobalamin_biosynth_MTase"/>
</dbReference>
<dbReference type="SUPFAM" id="SSF53790">
    <property type="entry name" value="Tetrapyrrole methylase"/>
    <property type="match status" value="1"/>
</dbReference>
<dbReference type="UniPathway" id="UPA00148"/>
<dbReference type="InterPro" id="IPR006365">
    <property type="entry name" value="Cbl_synth_CobL"/>
</dbReference>
<gene>
    <name evidence="7" type="ORF">MNBD_NITROSPINAE04-1343</name>
</gene>